<dbReference type="InterPro" id="IPR032466">
    <property type="entry name" value="Metal_Hydrolase"/>
</dbReference>
<dbReference type="Proteomes" id="UP000799772">
    <property type="component" value="Unassembled WGS sequence"/>
</dbReference>
<sequence length="295" mass="33805">MTIGNYKLPPGSWDSHVHVVDEERYPFDPDYLYRPKKADLNDLLRFESTLGIDHVCIINISTYGNDNRITIEAMNDLKGKGRAVVLLDPEKITEEELDALHSAGVRGARLNIKTGGVDLDKATFAKLLRLYADKIRSRNWVLQLYMALRQFAIIADEIPKLGVDVCIDHVGHPDQSRPASGQEGYAELMESLRKKEIWIKLSGTYRFPKLPDMDSYCRGIIQTAPDRIVWASDWPHSGSVEANPGGNRHIHQDYRKIDDIGFVKQCIDWCDGDESLIRKIWVENPRKLWRYDVED</sequence>
<dbReference type="InterPro" id="IPR052358">
    <property type="entry name" value="Aro_Compnd_Degr_Hydrolases"/>
</dbReference>
<dbReference type="AlphaFoldDB" id="A0A9P4IRZ1"/>
<dbReference type="GO" id="GO:0016787">
    <property type="term" value="F:hydrolase activity"/>
    <property type="evidence" value="ECO:0007669"/>
    <property type="project" value="InterPro"/>
</dbReference>
<name>A0A9P4IRZ1_9PEZI</name>
<dbReference type="Pfam" id="PF04909">
    <property type="entry name" value="Amidohydro_2"/>
    <property type="match status" value="1"/>
</dbReference>
<dbReference type="Gene3D" id="3.20.20.140">
    <property type="entry name" value="Metal-dependent hydrolases"/>
    <property type="match status" value="1"/>
</dbReference>
<dbReference type="SUPFAM" id="SSF51556">
    <property type="entry name" value="Metallo-dependent hydrolases"/>
    <property type="match status" value="1"/>
</dbReference>
<evidence type="ECO:0000259" key="1">
    <source>
        <dbReference type="Pfam" id="PF04909"/>
    </source>
</evidence>
<evidence type="ECO:0000313" key="3">
    <source>
        <dbReference type="Proteomes" id="UP000799772"/>
    </source>
</evidence>
<reference evidence="2" key="1">
    <citation type="journal article" date="2020" name="Stud. Mycol.">
        <title>101 Dothideomycetes genomes: a test case for predicting lifestyles and emergence of pathogens.</title>
        <authorList>
            <person name="Haridas S."/>
            <person name="Albert R."/>
            <person name="Binder M."/>
            <person name="Bloem J."/>
            <person name="Labutti K."/>
            <person name="Salamov A."/>
            <person name="Andreopoulos B."/>
            <person name="Baker S."/>
            <person name="Barry K."/>
            <person name="Bills G."/>
            <person name="Bluhm B."/>
            <person name="Cannon C."/>
            <person name="Castanera R."/>
            <person name="Culley D."/>
            <person name="Daum C."/>
            <person name="Ezra D."/>
            <person name="Gonzalez J."/>
            <person name="Henrissat B."/>
            <person name="Kuo A."/>
            <person name="Liang C."/>
            <person name="Lipzen A."/>
            <person name="Lutzoni F."/>
            <person name="Magnuson J."/>
            <person name="Mondo S."/>
            <person name="Nolan M."/>
            <person name="Ohm R."/>
            <person name="Pangilinan J."/>
            <person name="Park H.-J."/>
            <person name="Ramirez L."/>
            <person name="Alfaro M."/>
            <person name="Sun H."/>
            <person name="Tritt A."/>
            <person name="Yoshinaga Y."/>
            <person name="Zwiers L.-H."/>
            <person name="Turgeon B."/>
            <person name="Goodwin S."/>
            <person name="Spatafora J."/>
            <person name="Crous P."/>
            <person name="Grigoriev I."/>
        </authorList>
    </citation>
    <scope>NUCLEOTIDE SEQUENCE</scope>
    <source>
        <strain evidence="2">CBS 133067</strain>
    </source>
</reference>
<proteinExistence type="predicted"/>
<dbReference type="InterPro" id="IPR006680">
    <property type="entry name" value="Amidohydro-rel"/>
</dbReference>
<feature type="domain" description="Amidohydrolase-related" evidence="1">
    <location>
        <begin position="13"/>
        <end position="290"/>
    </location>
</feature>
<dbReference type="PANTHER" id="PTHR35563:SF2">
    <property type="entry name" value="BARREL METAL-DEPENDENT HYDROLASE, PUTATIVE (AFU_ORTHOLOGUE AFUA_1G16240)-RELATED"/>
    <property type="match status" value="1"/>
</dbReference>
<gene>
    <name evidence="2" type="ORF">NA57DRAFT_72166</name>
</gene>
<accession>A0A9P4IRZ1</accession>
<protein>
    <submittedName>
        <fullName evidence="2">Amidohydrolase 2</fullName>
    </submittedName>
</protein>
<organism evidence="2 3">
    <name type="scientific">Rhizodiscina lignyota</name>
    <dbReference type="NCBI Taxonomy" id="1504668"/>
    <lineage>
        <taxon>Eukaryota</taxon>
        <taxon>Fungi</taxon>
        <taxon>Dikarya</taxon>
        <taxon>Ascomycota</taxon>
        <taxon>Pezizomycotina</taxon>
        <taxon>Dothideomycetes</taxon>
        <taxon>Pleosporomycetidae</taxon>
        <taxon>Aulographales</taxon>
        <taxon>Rhizodiscinaceae</taxon>
        <taxon>Rhizodiscina</taxon>
    </lineage>
</organism>
<keyword evidence="3" id="KW-1185">Reference proteome</keyword>
<comment type="caution">
    <text evidence="2">The sequence shown here is derived from an EMBL/GenBank/DDBJ whole genome shotgun (WGS) entry which is preliminary data.</text>
</comment>
<dbReference type="PANTHER" id="PTHR35563">
    <property type="entry name" value="BARREL METAL-DEPENDENT HYDROLASE, PUTATIVE (AFU_ORTHOLOGUE AFUA_1G16240)-RELATED"/>
    <property type="match status" value="1"/>
</dbReference>
<evidence type="ECO:0000313" key="2">
    <source>
        <dbReference type="EMBL" id="KAF2103186.1"/>
    </source>
</evidence>
<dbReference type="OrthoDB" id="2135488at2759"/>
<dbReference type="EMBL" id="ML978122">
    <property type="protein sequence ID" value="KAF2103186.1"/>
    <property type="molecule type" value="Genomic_DNA"/>
</dbReference>